<proteinExistence type="predicted"/>
<dbReference type="AlphaFoldDB" id="A0A1H8VYE0"/>
<keyword evidence="2" id="KW-0288">FMN</keyword>
<evidence type="ECO:0000313" key="4">
    <source>
        <dbReference type="EMBL" id="SEP20416.1"/>
    </source>
</evidence>
<protein>
    <submittedName>
        <fullName evidence="4">Flavodoxin</fullName>
    </submittedName>
</protein>
<evidence type="ECO:0000313" key="5">
    <source>
        <dbReference type="Proteomes" id="UP000198893"/>
    </source>
</evidence>
<evidence type="ECO:0000259" key="3">
    <source>
        <dbReference type="PROSITE" id="PS50902"/>
    </source>
</evidence>
<dbReference type="InterPro" id="IPR029039">
    <property type="entry name" value="Flavoprotein-like_sf"/>
</dbReference>
<evidence type="ECO:0000256" key="1">
    <source>
        <dbReference type="ARBA" id="ARBA00022630"/>
    </source>
</evidence>
<sequence length="161" mass="17015">MTTLVTCYSLTGHTDTVENSIADRLGAKTEPIVERTARAGLLGSSVGAVNALLGRKSAIAAPLRDPSDFDLVILGTPVWAGAPAPAVNAYIDRHRDALDRVAFFCTQGKFGAAGALSRMGRRLGHPPLATLVVNEDEIEDSALDEKIEAFLSDLRDAGDRA</sequence>
<dbReference type="SUPFAM" id="SSF52218">
    <property type="entry name" value="Flavoproteins"/>
    <property type="match status" value="1"/>
</dbReference>
<organism evidence="4 5">
    <name type="scientific">Salinihabitans flavidus</name>
    <dbReference type="NCBI Taxonomy" id="569882"/>
    <lineage>
        <taxon>Bacteria</taxon>
        <taxon>Pseudomonadati</taxon>
        <taxon>Pseudomonadota</taxon>
        <taxon>Alphaproteobacteria</taxon>
        <taxon>Rhodobacterales</taxon>
        <taxon>Roseobacteraceae</taxon>
        <taxon>Salinihabitans</taxon>
    </lineage>
</organism>
<feature type="domain" description="Flavodoxin-like" evidence="3">
    <location>
        <begin position="3"/>
        <end position="155"/>
    </location>
</feature>
<gene>
    <name evidence="4" type="ORF">SAMN04490248_13721</name>
</gene>
<dbReference type="PROSITE" id="PS50902">
    <property type="entry name" value="FLAVODOXIN_LIKE"/>
    <property type="match status" value="1"/>
</dbReference>
<dbReference type="STRING" id="569882.SAMN04490248_13721"/>
<dbReference type="RefSeq" id="WP_093120530.1">
    <property type="nucleotide sequence ID" value="NZ_FODS01000037.1"/>
</dbReference>
<keyword evidence="1" id="KW-0285">Flavoprotein</keyword>
<accession>A0A1H8VYE0</accession>
<name>A0A1H8VYE0_9RHOB</name>
<evidence type="ECO:0000256" key="2">
    <source>
        <dbReference type="ARBA" id="ARBA00022643"/>
    </source>
</evidence>
<reference evidence="4 5" key="1">
    <citation type="submission" date="2016-10" db="EMBL/GenBank/DDBJ databases">
        <authorList>
            <person name="de Groot N.N."/>
        </authorList>
    </citation>
    <scope>NUCLEOTIDE SEQUENCE [LARGE SCALE GENOMIC DNA]</scope>
    <source>
        <strain evidence="4 5">DSM 27842</strain>
    </source>
</reference>
<dbReference type="Gene3D" id="3.40.50.360">
    <property type="match status" value="1"/>
</dbReference>
<dbReference type="InterPro" id="IPR008254">
    <property type="entry name" value="Flavodoxin/NO_synth"/>
</dbReference>
<keyword evidence="5" id="KW-1185">Reference proteome</keyword>
<dbReference type="EMBL" id="FODS01000037">
    <property type="protein sequence ID" value="SEP20416.1"/>
    <property type="molecule type" value="Genomic_DNA"/>
</dbReference>
<dbReference type="Proteomes" id="UP000198893">
    <property type="component" value="Unassembled WGS sequence"/>
</dbReference>
<dbReference type="GO" id="GO:0010181">
    <property type="term" value="F:FMN binding"/>
    <property type="evidence" value="ECO:0007669"/>
    <property type="project" value="InterPro"/>
</dbReference>